<dbReference type="RefSeq" id="WP_330199760.1">
    <property type="nucleotide sequence ID" value="NZ_JAZDRP010000008.1"/>
</dbReference>
<dbReference type="Proteomes" id="UP001354971">
    <property type="component" value="Unassembled WGS sequence"/>
</dbReference>
<keyword evidence="4" id="KW-1185">Reference proteome</keyword>
<organism evidence="3 4">
    <name type="scientific">Hyphobacterium lacteum</name>
    <dbReference type="NCBI Taxonomy" id="3116575"/>
    <lineage>
        <taxon>Bacteria</taxon>
        <taxon>Pseudomonadati</taxon>
        <taxon>Pseudomonadota</taxon>
        <taxon>Alphaproteobacteria</taxon>
        <taxon>Maricaulales</taxon>
        <taxon>Maricaulaceae</taxon>
        <taxon>Hyphobacterium</taxon>
    </lineage>
</organism>
<feature type="domain" description="DUF2059" evidence="2">
    <location>
        <begin position="87"/>
        <end position="144"/>
    </location>
</feature>
<dbReference type="Pfam" id="PF09832">
    <property type="entry name" value="DUF2059"/>
    <property type="match status" value="1"/>
</dbReference>
<accession>A0ABU7LT45</accession>
<reference evidence="3 4" key="1">
    <citation type="submission" date="2024-01" db="EMBL/GenBank/DDBJ databases">
        <title>Hyphobacterium bacterium isolated from marine sediment.</title>
        <authorList>
            <person name="Zhao S."/>
        </authorList>
    </citation>
    <scope>NUCLEOTIDE SEQUENCE [LARGE SCALE GENOMIC DNA]</scope>
    <source>
        <strain evidence="4">HN65</strain>
    </source>
</reference>
<dbReference type="EMBL" id="JAZDRP010000008">
    <property type="protein sequence ID" value="MEE2527096.1"/>
    <property type="molecule type" value="Genomic_DNA"/>
</dbReference>
<evidence type="ECO:0000313" key="3">
    <source>
        <dbReference type="EMBL" id="MEE2527096.1"/>
    </source>
</evidence>
<proteinExistence type="predicted"/>
<feature type="chain" id="PRO_5046041293" evidence="1">
    <location>
        <begin position="23"/>
        <end position="157"/>
    </location>
</feature>
<evidence type="ECO:0000259" key="2">
    <source>
        <dbReference type="Pfam" id="PF09832"/>
    </source>
</evidence>
<sequence length="157" mass="17641">MKLFTSLVFAVSMLATAPALHAQDRHHELAVAVVQESGAEEMMIELIGSMGPLLTQSFRASIPDLTEPEGDRIMEFFLDEIRVLMPEFINDVAEIYVEHFTEEELEDILSFFRSSTGQKLNSLQPVLSSQGQVIGERLGEQAMMNAMPRITELLENR</sequence>
<keyword evidence="1" id="KW-0732">Signal</keyword>
<name>A0ABU7LT45_9PROT</name>
<dbReference type="InterPro" id="IPR018637">
    <property type="entry name" value="DUF2059"/>
</dbReference>
<evidence type="ECO:0000256" key="1">
    <source>
        <dbReference type="SAM" id="SignalP"/>
    </source>
</evidence>
<comment type="caution">
    <text evidence="3">The sequence shown here is derived from an EMBL/GenBank/DDBJ whole genome shotgun (WGS) entry which is preliminary data.</text>
</comment>
<evidence type="ECO:0000313" key="4">
    <source>
        <dbReference type="Proteomes" id="UP001354971"/>
    </source>
</evidence>
<protein>
    <submittedName>
        <fullName evidence="3">DUF2059 domain-containing protein</fullName>
    </submittedName>
</protein>
<feature type="signal peptide" evidence="1">
    <location>
        <begin position="1"/>
        <end position="22"/>
    </location>
</feature>
<gene>
    <name evidence="3" type="ORF">V0U79_12020</name>
</gene>